<proteinExistence type="predicted"/>
<protein>
    <submittedName>
        <fullName evidence="3">Uncharacterized protein</fullName>
    </submittedName>
</protein>
<dbReference type="Proteomes" id="UP000683925">
    <property type="component" value="Unassembled WGS sequence"/>
</dbReference>
<feature type="signal peptide" evidence="2">
    <location>
        <begin position="1"/>
        <end position="23"/>
    </location>
</feature>
<comment type="caution">
    <text evidence="3">The sequence shown here is derived from an EMBL/GenBank/DDBJ whole genome shotgun (WGS) entry which is preliminary data.</text>
</comment>
<evidence type="ECO:0000256" key="2">
    <source>
        <dbReference type="SAM" id="SignalP"/>
    </source>
</evidence>
<reference evidence="3" key="1">
    <citation type="submission" date="2021-01" db="EMBL/GenBank/DDBJ databases">
        <authorList>
            <consortium name="Genoscope - CEA"/>
            <person name="William W."/>
        </authorList>
    </citation>
    <scope>NUCLEOTIDE SEQUENCE</scope>
</reference>
<evidence type="ECO:0000313" key="4">
    <source>
        <dbReference type="Proteomes" id="UP000683925"/>
    </source>
</evidence>
<feature type="transmembrane region" description="Helical" evidence="1">
    <location>
        <begin position="64"/>
        <end position="87"/>
    </location>
</feature>
<evidence type="ECO:0000256" key="1">
    <source>
        <dbReference type="SAM" id="Phobius"/>
    </source>
</evidence>
<dbReference type="EMBL" id="CAJJDP010000188">
    <property type="protein sequence ID" value="CAD8214642.1"/>
    <property type="molecule type" value="Genomic_DNA"/>
</dbReference>
<keyword evidence="1" id="KW-1133">Transmembrane helix</keyword>
<keyword evidence="2" id="KW-0732">Signal</keyword>
<name>A0A8S1YQX2_PAROT</name>
<evidence type="ECO:0000313" key="3">
    <source>
        <dbReference type="EMBL" id="CAD8214642.1"/>
    </source>
</evidence>
<organism evidence="3 4">
    <name type="scientific">Paramecium octaurelia</name>
    <dbReference type="NCBI Taxonomy" id="43137"/>
    <lineage>
        <taxon>Eukaryota</taxon>
        <taxon>Sar</taxon>
        <taxon>Alveolata</taxon>
        <taxon>Ciliophora</taxon>
        <taxon>Intramacronucleata</taxon>
        <taxon>Oligohymenophorea</taxon>
        <taxon>Peniculida</taxon>
        <taxon>Parameciidae</taxon>
        <taxon>Paramecium</taxon>
    </lineage>
</organism>
<keyword evidence="1" id="KW-0472">Membrane</keyword>
<keyword evidence="1" id="KW-0812">Transmembrane</keyword>
<gene>
    <name evidence="3" type="ORF">POCTA_138.1.T1840021</name>
</gene>
<accession>A0A8S1YQX2</accession>
<keyword evidence="4" id="KW-1185">Reference proteome</keyword>
<sequence>MCDFTFSGLVQLFLTQFVLHIFADTHCVATSKTNNYFMVFKDCQQFCSNMESQHLTLIEKFCNIFLWSGFIVCIAGTIRAITLTALATKNNKQRQALNV</sequence>
<dbReference type="AlphaFoldDB" id="A0A8S1YQX2"/>
<feature type="chain" id="PRO_5035730008" evidence="2">
    <location>
        <begin position="24"/>
        <end position="99"/>
    </location>
</feature>